<evidence type="ECO:0000313" key="3">
    <source>
        <dbReference type="Proteomes" id="UP000816034"/>
    </source>
</evidence>
<evidence type="ECO:0000313" key="2">
    <source>
        <dbReference type="EMBL" id="KAG2378526.1"/>
    </source>
</evidence>
<dbReference type="RefSeq" id="XP_044545788.1">
    <property type="nucleotide sequence ID" value="XM_044698211.1"/>
</dbReference>
<keyword evidence="3" id="KW-1185">Reference proteome</keyword>
<evidence type="ECO:0000256" key="1">
    <source>
        <dbReference type="SAM" id="Phobius"/>
    </source>
</evidence>
<protein>
    <submittedName>
        <fullName evidence="2">Uncharacterized protein</fullName>
    </submittedName>
</protein>
<keyword evidence="1" id="KW-1133">Transmembrane helix</keyword>
<dbReference type="AlphaFoldDB" id="A0AA88GJV6"/>
<proteinExistence type="predicted"/>
<dbReference type="EMBL" id="PYSW02000032">
    <property type="protein sequence ID" value="KAG2378526.1"/>
    <property type="molecule type" value="Genomic_DNA"/>
</dbReference>
<comment type="caution">
    <text evidence="2">The sequence shown here is derived from an EMBL/GenBank/DDBJ whole genome shotgun (WGS) entry which is preliminary data.</text>
</comment>
<sequence>MKNGKRSNRRDDDRRNLENALDLLEQLFSLIDMIQVSFSNIYKVISIPIQYVGRKIGEQSSKIGSNVFDTLLDLFTPVQTLFDQYQTYYGYYRGATYFNPNELFVTRVFNYFERIINNFQERVKKTFTEDKNVGFSQYLLKTVIIGGLFLVWRALYIWWRFKKDASRSSQFNSSNFIDGNVIQSFVDNESLSQHLQNRKEWEQLRRNPFSHSTSDLAYLNSPQYHLQSPYFPLRIGPNERERNFFTYFPSYRNRVEDLEFREDTNSAPASLSSNINRSSALYNNNGIGPSRFYNDMLRNRTLIGLRRNNTLQRENIQPYQNQLYSSISDNI</sequence>
<keyword evidence="1" id="KW-0812">Transmembrane</keyword>
<accession>A0AA88GJV6</accession>
<organism evidence="2 3">
    <name type="scientific">Naegleria lovaniensis</name>
    <name type="common">Amoeba</name>
    <dbReference type="NCBI Taxonomy" id="51637"/>
    <lineage>
        <taxon>Eukaryota</taxon>
        <taxon>Discoba</taxon>
        <taxon>Heterolobosea</taxon>
        <taxon>Tetramitia</taxon>
        <taxon>Eutetramitia</taxon>
        <taxon>Vahlkampfiidae</taxon>
        <taxon>Naegleria</taxon>
    </lineage>
</organism>
<dbReference type="GeneID" id="68100619"/>
<gene>
    <name evidence="2" type="ORF">C9374_008165</name>
</gene>
<name>A0AA88GJV6_NAELO</name>
<dbReference type="Proteomes" id="UP000816034">
    <property type="component" value="Unassembled WGS sequence"/>
</dbReference>
<keyword evidence="1" id="KW-0472">Membrane</keyword>
<feature type="transmembrane region" description="Helical" evidence="1">
    <location>
        <begin position="138"/>
        <end position="159"/>
    </location>
</feature>
<reference evidence="2 3" key="1">
    <citation type="journal article" date="2018" name="BMC Genomics">
        <title>The genome of Naegleria lovaniensis, the basis for a comparative approach to unravel pathogenicity factors of the human pathogenic amoeba N. fowleri.</title>
        <authorList>
            <person name="Liechti N."/>
            <person name="Schurch N."/>
            <person name="Bruggmann R."/>
            <person name="Wittwer M."/>
        </authorList>
    </citation>
    <scope>NUCLEOTIDE SEQUENCE [LARGE SCALE GENOMIC DNA]</scope>
    <source>
        <strain evidence="2 3">ATCC 30569</strain>
    </source>
</reference>